<evidence type="ECO:0000313" key="2">
    <source>
        <dbReference type="EMBL" id="GAA4560911.1"/>
    </source>
</evidence>
<gene>
    <name evidence="2" type="ORF">GCM10023175_71890</name>
</gene>
<protein>
    <submittedName>
        <fullName evidence="2">Uncharacterized protein</fullName>
    </submittedName>
</protein>
<name>A0ABP8S5W6_9PSEU</name>
<sequence>MLRRHVDFDAIGVDRGYRHVTVRLIEMPSRITNRVLGAASTMNRDVRFLGGVQRSGRAQPDRLLARPPPNWACSTGTLTRGDHRGRRAPCDGAVPPPIGCSAARSSEYRSRRWGADRPMRKQVAGDRAPWTLRLTEGAGLAEADFTDGRVSELRLGPVR</sequence>
<accession>A0ABP8S5W6</accession>
<dbReference type="EMBL" id="BAABGT010000123">
    <property type="protein sequence ID" value="GAA4560911.1"/>
    <property type="molecule type" value="Genomic_DNA"/>
</dbReference>
<organism evidence="2 3">
    <name type="scientific">Pseudonocardia xishanensis</name>
    <dbReference type="NCBI Taxonomy" id="630995"/>
    <lineage>
        <taxon>Bacteria</taxon>
        <taxon>Bacillati</taxon>
        <taxon>Actinomycetota</taxon>
        <taxon>Actinomycetes</taxon>
        <taxon>Pseudonocardiales</taxon>
        <taxon>Pseudonocardiaceae</taxon>
        <taxon>Pseudonocardia</taxon>
    </lineage>
</organism>
<keyword evidence="3" id="KW-1185">Reference proteome</keyword>
<feature type="region of interest" description="Disordered" evidence="1">
    <location>
        <begin position="58"/>
        <end position="97"/>
    </location>
</feature>
<comment type="caution">
    <text evidence="2">The sequence shown here is derived from an EMBL/GenBank/DDBJ whole genome shotgun (WGS) entry which is preliminary data.</text>
</comment>
<dbReference type="RefSeq" id="WP_345428831.1">
    <property type="nucleotide sequence ID" value="NZ_BAABGT010000123.1"/>
</dbReference>
<evidence type="ECO:0000313" key="3">
    <source>
        <dbReference type="Proteomes" id="UP001501598"/>
    </source>
</evidence>
<dbReference type="Proteomes" id="UP001501598">
    <property type="component" value="Unassembled WGS sequence"/>
</dbReference>
<evidence type="ECO:0000256" key="1">
    <source>
        <dbReference type="SAM" id="MobiDB-lite"/>
    </source>
</evidence>
<proteinExistence type="predicted"/>
<reference evidence="3" key="1">
    <citation type="journal article" date="2019" name="Int. J. Syst. Evol. Microbiol.">
        <title>The Global Catalogue of Microorganisms (GCM) 10K type strain sequencing project: providing services to taxonomists for standard genome sequencing and annotation.</title>
        <authorList>
            <consortium name="The Broad Institute Genomics Platform"/>
            <consortium name="The Broad Institute Genome Sequencing Center for Infectious Disease"/>
            <person name="Wu L."/>
            <person name="Ma J."/>
        </authorList>
    </citation>
    <scope>NUCLEOTIDE SEQUENCE [LARGE SCALE GENOMIC DNA]</scope>
    <source>
        <strain evidence="3">JCM 17906</strain>
    </source>
</reference>